<reference evidence="3 4" key="1">
    <citation type="journal article" date="2013" name="Proc. Natl. Acad. Sci. U.S.A.">
        <title>Fine-scale variation in meiotic recombination in Mimulus inferred from population shotgun sequencing.</title>
        <authorList>
            <person name="Hellsten U."/>
            <person name="Wright K.M."/>
            <person name="Jenkins J."/>
            <person name="Shu S."/>
            <person name="Yuan Y."/>
            <person name="Wessler S.R."/>
            <person name="Schmutz J."/>
            <person name="Willis J.H."/>
            <person name="Rokhsar D.S."/>
        </authorList>
    </citation>
    <scope>NUCLEOTIDE SEQUENCE [LARGE SCALE GENOMIC DNA]</scope>
    <source>
        <strain evidence="4">cv. DUN x IM62</strain>
    </source>
</reference>
<dbReference type="PANTHER" id="PTHR31182:SF23">
    <property type="entry name" value="SPLICING FACTOR 3A SUBUNIT"/>
    <property type="match status" value="1"/>
</dbReference>
<sequence>MAVVKMMKWRGRPSKKFEAKVTLHHLRIAGGGVNFLDCSRRFSIEITWKGSQSKGIIGLRKKRRVRRNFTMEQPEDLGGDDDGVVVWDEEFRSVCSFSSSSNHKHNDAAAAALFLPWDISFTLFLNGGLNQGTKNNTVPVIATASLNLADFASAPEKQNTEISIPLSILPGGLIDANTSASLYLSVSLLELRNLEEPSHTILSFPRSPCYGEILSSKKEATKIEKKKIPTRKRSQKRGNIFEGLSAIRAKRTSHEEEYCSDGNSSVRSEEDIDEVTEDSGVKKSFDYGTLAYANNAGASSVHRSNTSSSEDEDWIYYSHSRSSSSSSAYNPPQTDQNSSKRGILLPWRKRKLSFRSPKEVKGEPLLRKDHLEEGGDDIDFDRRHLSSSSDESTTTSTKEGGGDYPFGDDNFAVGTWESKEIISRNGEMKLKTQVFFGSIDQRSERAAGESACTALVAVIAHWFQSNGGDGAVMPIKSQLDSLIREGSLEWRNLCENETYKERFPDKHFDLDTVLEAQVRPISVVPEKSFVGFFQPQQGTEDKGFDFLQGAMSFDDIWDEIPSGSDPLVYIISWNDHFFILKVEEDAYYIIDTLGERLYEGCNQAFILKFDRDTVIHRNIPAEHSDPPESTEIVVCTGKESCKEYIKNFLAAIPIRELEVDLKKGLMASTTHLHQRLQIEFHYTRCLQNLTNECSTAEAIDNSDAANANLSTSESEE</sequence>
<dbReference type="EMBL" id="KI632289">
    <property type="protein sequence ID" value="EYU19857.1"/>
    <property type="molecule type" value="Genomic_DNA"/>
</dbReference>
<dbReference type="STRING" id="4155.A0A022PU18"/>
<dbReference type="Pfam" id="PF10358">
    <property type="entry name" value="NT-C2"/>
    <property type="match status" value="1"/>
</dbReference>
<dbReference type="PhylomeDB" id="A0A022PU18"/>
<dbReference type="PROSITE" id="PS51840">
    <property type="entry name" value="C2_NT"/>
    <property type="match status" value="1"/>
</dbReference>
<feature type="domain" description="C2 NT-type" evidence="2">
    <location>
        <begin position="7"/>
        <end position="190"/>
    </location>
</feature>
<dbReference type="OMA" id="FQWNEEF"/>
<evidence type="ECO:0000313" key="4">
    <source>
        <dbReference type="Proteomes" id="UP000030748"/>
    </source>
</evidence>
<dbReference type="OrthoDB" id="733571at2759"/>
<dbReference type="eggNOG" id="ENOG502QST8">
    <property type="taxonomic scope" value="Eukaryota"/>
</dbReference>
<organism evidence="3 4">
    <name type="scientific">Erythranthe guttata</name>
    <name type="common">Yellow monkey flower</name>
    <name type="synonym">Mimulus guttatus</name>
    <dbReference type="NCBI Taxonomy" id="4155"/>
    <lineage>
        <taxon>Eukaryota</taxon>
        <taxon>Viridiplantae</taxon>
        <taxon>Streptophyta</taxon>
        <taxon>Embryophyta</taxon>
        <taxon>Tracheophyta</taxon>
        <taxon>Spermatophyta</taxon>
        <taxon>Magnoliopsida</taxon>
        <taxon>eudicotyledons</taxon>
        <taxon>Gunneridae</taxon>
        <taxon>Pentapetalae</taxon>
        <taxon>asterids</taxon>
        <taxon>lamiids</taxon>
        <taxon>Lamiales</taxon>
        <taxon>Phrymaceae</taxon>
        <taxon>Erythranthe</taxon>
    </lineage>
</organism>
<proteinExistence type="predicted"/>
<evidence type="ECO:0000313" key="3">
    <source>
        <dbReference type="EMBL" id="EYU19857.1"/>
    </source>
</evidence>
<gene>
    <name evidence="3" type="ORF">MIMGU_mgv1a002093mg</name>
</gene>
<feature type="region of interest" description="Disordered" evidence="1">
    <location>
        <begin position="358"/>
        <end position="406"/>
    </location>
</feature>
<dbReference type="AlphaFoldDB" id="A0A022PU18"/>
<accession>A0A022PU18</accession>
<feature type="compositionally biased region" description="Low complexity" evidence="1">
    <location>
        <begin position="386"/>
        <end position="397"/>
    </location>
</feature>
<dbReference type="KEGG" id="egt:105977342"/>
<dbReference type="Proteomes" id="UP000030748">
    <property type="component" value="Unassembled WGS sequence"/>
</dbReference>
<keyword evidence="4" id="KW-1185">Reference proteome</keyword>
<evidence type="ECO:0000256" key="1">
    <source>
        <dbReference type="SAM" id="MobiDB-lite"/>
    </source>
</evidence>
<dbReference type="PANTHER" id="PTHR31182">
    <property type="entry name" value="C2 NT-TYPE DOMAIN-CONTAINING PROTEIN"/>
    <property type="match status" value="1"/>
</dbReference>
<feature type="region of interest" description="Disordered" evidence="1">
    <location>
        <begin position="252"/>
        <end position="278"/>
    </location>
</feature>
<feature type="compositionally biased region" description="Basic and acidic residues" evidence="1">
    <location>
        <begin position="358"/>
        <end position="373"/>
    </location>
</feature>
<feature type="compositionally biased region" description="Polar residues" evidence="1">
    <location>
        <begin position="328"/>
        <end position="340"/>
    </location>
</feature>
<evidence type="ECO:0000259" key="2">
    <source>
        <dbReference type="PROSITE" id="PS51840"/>
    </source>
</evidence>
<protein>
    <recommendedName>
        <fullName evidence="2">C2 NT-type domain-containing protein</fullName>
    </recommendedName>
</protein>
<name>A0A022PU18_ERYGU</name>
<dbReference type="InterPro" id="IPR019448">
    <property type="entry name" value="NT-C2"/>
</dbReference>
<feature type="region of interest" description="Disordered" evidence="1">
    <location>
        <begin position="321"/>
        <end position="342"/>
    </location>
</feature>